<dbReference type="GO" id="GO:0009279">
    <property type="term" value="C:cell outer membrane"/>
    <property type="evidence" value="ECO:0007669"/>
    <property type="project" value="UniProtKB-SubCell"/>
</dbReference>
<evidence type="ECO:0000256" key="4">
    <source>
        <dbReference type="SAM" id="SignalP"/>
    </source>
</evidence>
<protein>
    <recommendedName>
        <fullName evidence="5">Outer membrane protein beta-barrel domain-containing protein</fullName>
    </recommendedName>
</protein>
<dbReference type="Gene3D" id="2.40.170.20">
    <property type="entry name" value="TonB-dependent receptor, beta-barrel domain"/>
    <property type="match status" value="1"/>
</dbReference>
<dbReference type="InterPro" id="IPR037066">
    <property type="entry name" value="Plug_dom_sf"/>
</dbReference>
<dbReference type="Gene3D" id="2.170.130.10">
    <property type="entry name" value="TonB-dependent receptor, plug domain"/>
    <property type="match status" value="1"/>
</dbReference>
<dbReference type="InterPro" id="IPR008969">
    <property type="entry name" value="CarboxyPept-like_regulatory"/>
</dbReference>
<dbReference type="AlphaFoldDB" id="A0A0B7IQJ8"/>
<accession>A0A0B7IQJ8</accession>
<dbReference type="SUPFAM" id="SSF56935">
    <property type="entry name" value="Porins"/>
    <property type="match status" value="1"/>
</dbReference>
<evidence type="ECO:0000256" key="3">
    <source>
        <dbReference type="ARBA" id="ARBA00023237"/>
    </source>
</evidence>
<evidence type="ECO:0000256" key="2">
    <source>
        <dbReference type="ARBA" id="ARBA00023136"/>
    </source>
</evidence>
<proteinExistence type="predicted"/>
<dbReference type="OrthoDB" id="8764943at2"/>
<keyword evidence="2" id="KW-0472">Membrane</keyword>
<evidence type="ECO:0000313" key="6">
    <source>
        <dbReference type="EMBL" id="CEN52243.1"/>
    </source>
</evidence>
<feature type="chain" id="PRO_5002116881" description="Outer membrane protein beta-barrel domain-containing protein" evidence="4">
    <location>
        <begin position="27"/>
        <end position="802"/>
    </location>
</feature>
<dbReference type="Pfam" id="PF14905">
    <property type="entry name" value="OMP_b-brl_3"/>
    <property type="match status" value="1"/>
</dbReference>
<reference evidence="6 7" key="1">
    <citation type="submission" date="2015-01" db="EMBL/GenBank/DDBJ databases">
        <authorList>
            <person name="Xiang T."/>
            <person name="Song Y."/>
            <person name="Huang L."/>
            <person name="Wang B."/>
            <person name="Wu P."/>
        </authorList>
    </citation>
    <scope>NUCLEOTIDE SEQUENCE [LARGE SCALE GENOMIC DNA]</scope>
    <source>
        <strain evidence="6 7">CcD93</strain>
    </source>
</reference>
<dbReference type="PANTHER" id="PTHR40980">
    <property type="entry name" value="PLUG DOMAIN-CONTAINING PROTEIN"/>
    <property type="match status" value="1"/>
</dbReference>
<sequence>MEIKNRVAMKTIFSFLFLLWAISLSAQEVTLSGDVKNQQQKPAEFLNVILKKDEKPVHGTLTDALEKFSVKIPKGDYTLILEQFGTEFLSKKISVSQNTDLGILQINQAIEVEAVTVEGRKKLVEQKVDRIVFNVENSVQASGGDALDALKSTPGVQVRNEDISIVGKNGLRVMVNDKIIQLSGEELTNYLKSIASDNIQKIEVITTPPSKYDAEGNAGLINIVLKKAKEDHWSTTLRTSYQQGIEGNLRNGANFSYRKNKFSALADLGYTNGKQHYENDIHFWYPKEYWVNRLDSKSKVKIWSPLLNLNYDLTDKSTLGVQFMGNFFNKEINGSTANRAYLYNSPKLIKEYITHQNKPESTQNLSVNVNFLQKIGDKGAKLTIDADYFHYKKDRNDDLNTIFYNYQLNTQPKLFGNSFSLQQIDNYSFKTDVELPVSWGNLSFGAKLSRTQTDNIAQSDFRDENQIETLTHKDHFLYTEDTQALYADWAKSFGKKWSVKAGVRGENTQTKGVSILANNETHKRNFFKLFPTLYVQYKINENHNISASVNRRIFRPQFFSLNPGRNYQNPKSYVVGNPFLQSSYSLGATLNYSYKHWLTLQLSYTDIEDSRTQITYHNPDLEETQIRWENFAHSNRWSASVNINKSLFWWWEISAYMGATYEDTRPYVALFPDKMISRGGYQNLQNTFILNENKTLQVNVSYFYQSPWDSGTRRVSESSSLDLGIKYLAFDKKLTLAFYVNDIFKTEAMTFTSHIEKQDIKESYRQYYDNRYVRLSLTYKFGNSKISVRKREGGNAEERNRS</sequence>
<evidence type="ECO:0000256" key="1">
    <source>
        <dbReference type="ARBA" id="ARBA00004442"/>
    </source>
</evidence>
<feature type="signal peptide" evidence="4">
    <location>
        <begin position="1"/>
        <end position="26"/>
    </location>
</feature>
<dbReference type="InterPro" id="IPR036942">
    <property type="entry name" value="Beta-barrel_TonB_sf"/>
</dbReference>
<evidence type="ECO:0000259" key="5">
    <source>
        <dbReference type="Pfam" id="PF14905"/>
    </source>
</evidence>
<name>A0A0B7IQJ8_9FLAO</name>
<organism evidence="6 7">
    <name type="scientific">Capnocytophaga canis</name>
    <dbReference type="NCBI Taxonomy" id="1848903"/>
    <lineage>
        <taxon>Bacteria</taxon>
        <taxon>Pseudomonadati</taxon>
        <taxon>Bacteroidota</taxon>
        <taxon>Flavobacteriia</taxon>
        <taxon>Flavobacteriales</taxon>
        <taxon>Flavobacteriaceae</taxon>
        <taxon>Capnocytophaga</taxon>
    </lineage>
</organism>
<gene>
    <name evidence="6" type="ORF">CCAND93_220055</name>
</gene>
<dbReference type="PANTHER" id="PTHR40980:SF4">
    <property type="entry name" value="TONB-DEPENDENT RECEPTOR-LIKE BETA-BARREL DOMAIN-CONTAINING PROTEIN"/>
    <property type="match status" value="1"/>
</dbReference>
<dbReference type="InterPro" id="IPR041700">
    <property type="entry name" value="OMP_b-brl_3"/>
</dbReference>
<comment type="subcellular location">
    <subcellularLocation>
        <location evidence="1">Cell outer membrane</location>
    </subcellularLocation>
</comment>
<evidence type="ECO:0000313" key="7">
    <source>
        <dbReference type="Proteomes" id="UP000038200"/>
    </source>
</evidence>
<dbReference type="SUPFAM" id="SSF49464">
    <property type="entry name" value="Carboxypeptidase regulatory domain-like"/>
    <property type="match status" value="1"/>
</dbReference>
<keyword evidence="3" id="KW-0998">Cell outer membrane</keyword>
<dbReference type="Proteomes" id="UP000038200">
    <property type="component" value="Unassembled WGS sequence"/>
</dbReference>
<feature type="domain" description="Outer membrane protein beta-barrel" evidence="5">
    <location>
        <begin position="374"/>
        <end position="779"/>
    </location>
</feature>
<dbReference type="EMBL" id="CDOL01000135">
    <property type="protein sequence ID" value="CEN52243.1"/>
    <property type="molecule type" value="Genomic_DNA"/>
</dbReference>
<keyword evidence="4" id="KW-0732">Signal</keyword>
<dbReference type="STRING" id="1848903.CCAND38_100001"/>